<dbReference type="PANTHER" id="PTHR30283:SF4">
    <property type="entry name" value="PEROXIDE STRESS RESISTANCE PROTEIN YAAA"/>
    <property type="match status" value="1"/>
</dbReference>
<reference evidence="2 3" key="1">
    <citation type="submission" date="2019-03" db="EMBL/GenBank/DDBJ databases">
        <title>Genomic Encyclopedia of Type Strains, Phase III (KMG-III): the genomes of soil and plant-associated and newly described type strains.</title>
        <authorList>
            <person name="Whitman W."/>
        </authorList>
    </citation>
    <scope>NUCLEOTIDE SEQUENCE [LARGE SCALE GENOMIC DNA]</scope>
    <source>
        <strain evidence="2 3">CECT 8976</strain>
    </source>
</reference>
<comment type="similarity">
    <text evidence="1">Belongs to the UPF0246 family.</text>
</comment>
<dbReference type="Pfam" id="PF03883">
    <property type="entry name" value="H2O2_YaaD"/>
    <property type="match status" value="1"/>
</dbReference>
<dbReference type="HAMAP" id="MF_00652">
    <property type="entry name" value="UPF0246"/>
    <property type="match status" value="1"/>
</dbReference>
<gene>
    <name evidence="2" type="ORF">DFP86_109177</name>
</gene>
<accession>A0A4R7B4Z3</accession>
<protein>
    <recommendedName>
        <fullName evidence="1">UPF0246 protein DFP86_109177</fullName>
    </recommendedName>
</protein>
<dbReference type="EMBL" id="SNZP01000009">
    <property type="protein sequence ID" value="TDR77930.1"/>
    <property type="molecule type" value="Genomic_DNA"/>
</dbReference>
<organism evidence="2 3">
    <name type="scientific">Paludibacterium purpuratum</name>
    <dbReference type="NCBI Taxonomy" id="1144873"/>
    <lineage>
        <taxon>Bacteria</taxon>
        <taxon>Pseudomonadati</taxon>
        <taxon>Pseudomonadota</taxon>
        <taxon>Betaproteobacteria</taxon>
        <taxon>Neisseriales</taxon>
        <taxon>Chromobacteriaceae</taxon>
        <taxon>Paludibacterium</taxon>
    </lineage>
</organism>
<dbReference type="RefSeq" id="WP_133681679.1">
    <property type="nucleotide sequence ID" value="NZ_SNZP01000009.1"/>
</dbReference>
<dbReference type="NCBIfam" id="NF002542">
    <property type="entry name" value="PRK02101.1-3"/>
    <property type="match status" value="1"/>
</dbReference>
<dbReference type="NCBIfam" id="NF002541">
    <property type="entry name" value="PRK02101.1-1"/>
    <property type="match status" value="1"/>
</dbReference>
<dbReference type="GO" id="GO:0033194">
    <property type="term" value="P:response to hydroperoxide"/>
    <property type="evidence" value="ECO:0007669"/>
    <property type="project" value="TreeGrafter"/>
</dbReference>
<comment type="caution">
    <text evidence="2">The sequence shown here is derived from an EMBL/GenBank/DDBJ whole genome shotgun (WGS) entry which is preliminary data.</text>
</comment>
<evidence type="ECO:0000256" key="1">
    <source>
        <dbReference type="HAMAP-Rule" id="MF_00652"/>
    </source>
</evidence>
<sequence>MLMVISPAKTLDFDTPAHTDRHTQPDLLAHSAELIKVLRTCSPADIAALMAISDALAVLNVGRYHDWHPPFTPGNAKQAVLAFMGDVYEGLDAATLDDRQLDWLQGHLRILSGLYGCLRPLDLMQAYRLEMGISLGNPRGKNLYAFWGELITERLNLALAHDPEPVLVNLASNEYFKSIKPAKLKARIVTPIFQDLKGDQYKVISFHAKRARGLMVRWAVEHAVTDPQALKAFDSEGYAFDSAASDSDNWVFRRAHR</sequence>
<dbReference type="GO" id="GO:0005829">
    <property type="term" value="C:cytosol"/>
    <property type="evidence" value="ECO:0007669"/>
    <property type="project" value="TreeGrafter"/>
</dbReference>
<evidence type="ECO:0000313" key="3">
    <source>
        <dbReference type="Proteomes" id="UP000295611"/>
    </source>
</evidence>
<dbReference type="OrthoDB" id="9777133at2"/>
<keyword evidence="3" id="KW-1185">Reference proteome</keyword>
<name>A0A4R7B4Z3_9NEIS</name>
<dbReference type="PANTHER" id="PTHR30283">
    <property type="entry name" value="PEROXIDE STRESS RESPONSE PROTEIN YAAA"/>
    <property type="match status" value="1"/>
</dbReference>
<dbReference type="Proteomes" id="UP000295611">
    <property type="component" value="Unassembled WGS sequence"/>
</dbReference>
<dbReference type="InterPro" id="IPR005583">
    <property type="entry name" value="YaaA"/>
</dbReference>
<proteinExistence type="inferred from homology"/>
<dbReference type="AlphaFoldDB" id="A0A4R7B4Z3"/>
<evidence type="ECO:0000313" key="2">
    <source>
        <dbReference type="EMBL" id="TDR77930.1"/>
    </source>
</evidence>